<comment type="caution">
    <text evidence="1">The sequence shown here is derived from an EMBL/GenBank/DDBJ whole genome shotgun (WGS) entry which is preliminary data.</text>
</comment>
<dbReference type="AlphaFoldDB" id="A0A812U4G6"/>
<organism evidence="1 2">
    <name type="scientific">Symbiodinium pilosum</name>
    <name type="common">Dinoflagellate</name>
    <dbReference type="NCBI Taxonomy" id="2952"/>
    <lineage>
        <taxon>Eukaryota</taxon>
        <taxon>Sar</taxon>
        <taxon>Alveolata</taxon>
        <taxon>Dinophyceae</taxon>
        <taxon>Suessiales</taxon>
        <taxon>Symbiodiniaceae</taxon>
        <taxon>Symbiodinium</taxon>
    </lineage>
</organism>
<protein>
    <submittedName>
        <fullName evidence="1">Uncharacterized protein</fullName>
    </submittedName>
</protein>
<dbReference type="Proteomes" id="UP000649617">
    <property type="component" value="Unassembled WGS sequence"/>
</dbReference>
<proteinExistence type="predicted"/>
<sequence>RDGSGALETDMMEQLVGEARDHPLGEVYAALSERWLPLQSVLVNSRDHPDSV</sequence>
<name>A0A812U4G6_SYMPI</name>
<dbReference type="EMBL" id="CAJNIZ010034269">
    <property type="protein sequence ID" value="CAE7551377.1"/>
    <property type="molecule type" value="Genomic_DNA"/>
</dbReference>
<feature type="non-terminal residue" evidence="1">
    <location>
        <position position="1"/>
    </location>
</feature>
<accession>A0A812U4G6</accession>
<keyword evidence="2" id="KW-1185">Reference proteome</keyword>
<evidence type="ECO:0000313" key="2">
    <source>
        <dbReference type="Proteomes" id="UP000649617"/>
    </source>
</evidence>
<reference evidence="1" key="1">
    <citation type="submission" date="2021-02" db="EMBL/GenBank/DDBJ databases">
        <authorList>
            <person name="Dougan E. K."/>
            <person name="Rhodes N."/>
            <person name="Thang M."/>
            <person name="Chan C."/>
        </authorList>
    </citation>
    <scope>NUCLEOTIDE SEQUENCE</scope>
</reference>
<feature type="non-terminal residue" evidence="1">
    <location>
        <position position="52"/>
    </location>
</feature>
<evidence type="ECO:0000313" key="1">
    <source>
        <dbReference type="EMBL" id="CAE7551377.1"/>
    </source>
</evidence>
<gene>
    <name evidence="1" type="ORF">SPIL2461_LOCUS14650</name>
</gene>